<name>A0A1Y6GAI5_9HYPH</name>
<organism evidence="3 4">
    <name type="scientific">Devosia lucknowensis</name>
    <dbReference type="NCBI Taxonomy" id="1096929"/>
    <lineage>
        <taxon>Bacteria</taxon>
        <taxon>Pseudomonadati</taxon>
        <taxon>Pseudomonadota</taxon>
        <taxon>Alphaproteobacteria</taxon>
        <taxon>Hyphomicrobiales</taxon>
        <taxon>Devosiaceae</taxon>
        <taxon>Devosia</taxon>
    </lineage>
</organism>
<evidence type="ECO:0000313" key="4">
    <source>
        <dbReference type="Proteomes" id="UP000194474"/>
    </source>
</evidence>
<feature type="chain" id="PRO_5012306086" evidence="2">
    <location>
        <begin position="20"/>
        <end position="112"/>
    </location>
</feature>
<dbReference type="Proteomes" id="UP000194474">
    <property type="component" value="Unassembled WGS sequence"/>
</dbReference>
<dbReference type="RefSeq" id="WP_086471371.1">
    <property type="nucleotide sequence ID" value="NZ_FXWK01000002.1"/>
</dbReference>
<evidence type="ECO:0000256" key="1">
    <source>
        <dbReference type="SAM" id="MobiDB-lite"/>
    </source>
</evidence>
<gene>
    <name evidence="3" type="ORF">SAMN06295905_3018</name>
</gene>
<dbReference type="OrthoDB" id="7950201at2"/>
<dbReference type="EMBL" id="FXWK01000002">
    <property type="protein sequence ID" value="SMQ85728.1"/>
    <property type="molecule type" value="Genomic_DNA"/>
</dbReference>
<protein>
    <submittedName>
        <fullName evidence="3">Uncharacterized protein</fullName>
    </submittedName>
</protein>
<evidence type="ECO:0000256" key="2">
    <source>
        <dbReference type="SAM" id="SignalP"/>
    </source>
</evidence>
<dbReference type="AlphaFoldDB" id="A0A1Y6GAI5"/>
<proteinExistence type="predicted"/>
<keyword evidence="4" id="KW-1185">Reference proteome</keyword>
<accession>A0A1Y6GAI5</accession>
<feature type="signal peptide" evidence="2">
    <location>
        <begin position="1"/>
        <end position="19"/>
    </location>
</feature>
<feature type="region of interest" description="Disordered" evidence="1">
    <location>
        <begin position="84"/>
        <end position="112"/>
    </location>
</feature>
<sequence length="112" mass="11707">MRRLIAAIAVLFTFASVMGATVAHAHRYVSTPIVVLNHVDADNQSIPIVVQIQRGQIDLGAGIVMPCGPHHAIGVAIPALPPAPDCASPEARTEPIGASRPARQLLRPPISA</sequence>
<keyword evidence="2" id="KW-0732">Signal</keyword>
<evidence type="ECO:0000313" key="3">
    <source>
        <dbReference type="EMBL" id="SMQ85728.1"/>
    </source>
</evidence>
<reference evidence="4" key="1">
    <citation type="submission" date="2017-04" db="EMBL/GenBank/DDBJ databases">
        <authorList>
            <person name="Varghese N."/>
            <person name="Submissions S."/>
        </authorList>
    </citation>
    <scope>NUCLEOTIDE SEQUENCE [LARGE SCALE GENOMIC DNA]</scope>
</reference>